<dbReference type="RefSeq" id="WP_251910516.1">
    <property type="nucleotide sequence ID" value="NZ_JAMRXG010000003.1"/>
</dbReference>
<name>A0A9X2E5Z0_9NOCA</name>
<feature type="transmembrane region" description="Helical" evidence="1">
    <location>
        <begin position="143"/>
        <end position="161"/>
    </location>
</feature>
<evidence type="ECO:0000313" key="3">
    <source>
        <dbReference type="Proteomes" id="UP001139157"/>
    </source>
</evidence>
<dbReference type="AlphaFoldDB" id="A0A9X2E5Z0"/>
<keyword evidence="1" id="KW-1133">Transmembrane helix</keyword>
<keyword evidence="3" id="KW-1185">Reference proteome</keyword>
<dbReference type="PANTHER" id="PTHR40761">
    <property type="entry name" value="CONSERVED INTEGRAL MEMBRANE ALANINE VALINE AND LEUCINE RICH PROTEIN-RELATED"/>
    <property type="match status" value="1"/>
</dbReference>
<dbReference type="SUPFAM" id="SSF103481">
    <property type="entry name" value="Multidrug resistance efflux transporter EmrE"/>
    <property type="match status" value="1"/>
</dbReference>
<reference evidence="2" key="1">
    <citation type="submission" date="2022-06" db="EMBL/GenBank/DDBJ databases">
        <title>Novel species in genus nocardia.</title>
        <authorList>
            <person name="Li F."/>
        </authorList>
    </citation>
    <scope>NUCLEOTIDE SEQUENCE</scope>
    <source>
        <strain evidence="2">CDC141</strain>
    </source>
</reference>
<dbReference type="Proteomes" id="UP001139157">
    <property type="component" value="Unassembled WGS sequence"/>
</dbReference>
<feature type="transmembrane region" description="Helical" evidence="1">
    <location>
        <begin position="173"/>
        <end position="196"/>
    </location>
</feature>
<gene>
    <name evidence="2" type="ORF">NDR86_08160</name>
</gene>
<dbReference type="PANTHER" id="PTHR40761:SF1">
    <property type="entry name" value="CONSERVED INTEGRAL MEMBRANE ALANINE VALINE AND LEUCINE RICH PROTEIN-RELATED"/>
    <property type="match status" value="1"/>
</dbReference>
<feature type="transmembrane region" description="Helical" evidence="1">
    <location>
        <begin position="115"/>
        <end position="137"/>
    </location>
</feature>
<dbReference type="NCBIfam" id="NF038012">
    <property type="entry name" value="DMT_1"/>
    <property type="match status" value="1"/>
</dbReference>
<feature type="transmembrane region" description="Helical" evidence="1">
    <location>
        <begin position="81"/>
        <end position="103"/>
    </location>
</feature>
<organism evidence="2 3">
    <name type="scientific">Nocardia pulmonis</name>
    <dbReference type="NCBI Taxonomy" id="2951408"/>
    <lineage>
        <taxon>Bacteria</taxon>
        <taxon>Bacillati</taxon>
        <taxon>Actinomycetota</taxon>
        <taxon>Actinomycetes</taxon>
        <taxon>Mycobacteriales</taxon>
        <taxon>Nocardiaceae</taxon>
        <taxon>Nocardia</taxon>
    </lineage>
</organism>
<accession>A0A9X2E5Z0</accession>
<comment type="caution">
    <text evidence="2">The sequence shown here is derived from an EMBL/GenBank/DDBJ whole genome shotgun (WGS) entry which is preliminary data.</text>
</comment>
<evidence type="ECO:0000256" key="1">
    <source>
        <dbReference type="SAM" id="Phobius"/>
    </source>
</evidence>
<feature type="transmembrane region" description="Helical" evidence="1">
    <location>
        <begin position="256"/>
        <end position="275"/>
    </location>
</feature>
<proteinExistence type="predicted"/>
<dbReference type="InterPro" id="IPR037185">
    <property type="entry name" value="EmrE-like"/>
</dbReference>
<keyword evidence="1" id="KW-0812">Transmembrane</keyword>
<sequence>MTGLARGEVVGGVLALLSASLFAVAASLQQGSARRAALADARVRNLAIIGIARTLVTNRRWLVGQGASATGFVLHAAALRYGALSMVQALLVMQLLFALPLAAGRRQRPLLRRDWAGTAAVCCGLVVLILHGVPHGALRVDRLPAAAAVVAGAVVVLLALARTARSPQLRSALIAMASGCCVATTAVLVSIAAAALPELSPALLGVPISTTVGALLTQEAFARGSLPTALTTMTITDPVLSYTAGLTLFVTTAHVYPLPLALAAGLIIGGVALLANSPTLHDEKDVPQLVAVG</sequence>
<evidence type="ECO:0000313" key="2">
    <source>
        <dbReference type="EMBL" id="MCM6773445.1"/>
    </source>
</evidence>
<dbReference type="EMBL" id="JAMRXG010000003">
    <property type="protein sequence ID" value="MCM6773445.1"/>
    <property type="molecule type" value="Genomic_DNA"/>
</dbReference>
<protein>
    <submittedName>
        <fullName evidence="2">DMT family transporter</fullName>
    </submittedName>
</protein>
<keyword evidence="1" id="KW-0472">Membrane</keyword>